<protein>
    <submittedName>
        <fullName evidence="1">Uncharacterized protein</fullName>
    </submittedName>
</protein>
<dbReference type="AlphaFoldDB" id="A0A5J4UFL3"/>
<name>A0A5J4UFL3_9EUKA</name>
<sequence>MKKRREQNNISVIEESNQVYRQRGITITIGSVDKGGIELRTFAIKKLGGGLRRIMDCRPLNTQLKVQHFTMNDLNNVLEIWKKND</sequence>
<reference evidence="1 2" key="1">
    <citation type="submission" date="2019-03" db="EMBL/GenBank/DDBJ databases">
        <title>Single cell metagenomics reveals metabolic interactions within the superorganism composed of flagellate Streblomastix strix and complex community of Bacteroidetes bacteria on its surface.</title>
        <authorList>
            <person name="Treitli S.C."/>
            <person name="Kolisko M."/>
            <person name="Husnik F."/>
            <person name="Keeling P."/>
            <person name="Hampl V."/>
        </authorList>
    </citation>
    <scope>NUCLEOTIDE SEQUENCE [LARGE SCALE GENOMIC DNA]</scope>
    <source>
        <strain evidence="1">ST1C</strain>
    </source>
</reference>
<organism evidence="1 2">
    <name type="scientific">Streblomastix strix</name>
    <dbReference type="NCBI Taxonomy" id="222440"/>
    <lineage>
        <taxon>Eukaryota</taxon>
        <taxon>Metamonada</taxon>
        <taxon>Preaxostyla</taxon>
        <taxon>Oxymonadida</taxon>
        <taxon>Streblomastigidae</taxon>
        <taxon>Streblomastix</taxon>
    </lineage>
</organism>
<evidence type="ECO:0000313" key="1">
    <source>
        <dbReference type="EMBL" id="KAA6368953.1"/>
    </source>
</evidence>
<gene>
    <name evidence="1" type="ORF">EZS28_035520</name>
</gene>
<evidence type="ECO:0000313" key="2">
    <source>
        <dbReference type="Proteomes" id="UP000324800"/>
    </source>
</evidence>
<accession>A0A5J4UFL3</accession>
<proteinExistence type="predicted"/>
<dbReference type="Proteomes" id="UP000324800">
    <property type="component" value="Unassembled WGS sequence"/>
</dbReference>
<dbReference type="EMBL" id="SNRW01016839">
    <property type="protein sequence ID" value="KAA6368953.1"/>
    <property type="molecule type" value="Genomic_DNA"/>
</dbReference>
<comment type="caution">
    <text evidence="1">The sequence shown here is derived from an EMBL/GenBank/DDBJ whole genome shotgun (WGS) entry which is preliminary data.</text>
</comment>